<sequence>MKLALLGSLTLAGSALANLDAAAIIKQIAPNSVSCAGATPDCRTANQVAPHAVHSMSHYGLYSPKEMAAVLALMAFESADFKYKHNVYPGRPGQGTANMQMPSFNLKYAQSIPAVKGKVAGIGSADGLPAAKLNEILALVTPDEYNFGSGPWFLATQCPGAVRDALKGNVDEGFKQYMACVGVAVTSERLAYFNRAKQAFHL</sequence>
<dbReference type="HOGENOM" id="CLU_071125_1_0_1"/>
<dbReference type="AlphaFoldDB" id="A0A0A1TS12"/>
<dbReference type="OrthoDB" id="2349272at2759"/>
<evidence type="ECO:0000313" key="3">
    <source>
        <dbReference type="Proteomes" id="UP000039046"/>
    </source>
</evidence>
<accession>A0A0A1TS12</accession>
<evidence type="ECO:0000313" key="2">
    <source>
        <dbReference type="EMBL" id="CEJ94853.1"/>
    </source>
</evidence>
<reference evidence="2 3" key="1">
    <citation type="journal article" date="2015" name="Genome Announc.">
        <title>Draft Genome Sequence and Gene Annotation of the Entomopathogenic Fungus Verticillium hemipterigenum.</title>
        <authorList>
            <person name="Horn F."/>
            <person name="Habel A."/>
            <person name="Scharf D.H."/>
            <person name="Dworschak J."/>
            <person name="Brakhage A.A."/>
            <person name="Guthke R."/>
            <person name="Hertweck C."/>
            <person name="Linde J."/>
        </authorList>
    </citation>
    <scope>NUCLEOTIDE SEQUENCE [LARGE SCALE GENOMIC DNA]</scope>
</reference>
<name>A0A0A1TS12_9HYPO</name>
<feature type="signal peptide" evidence="1">
    <location>
        <begin position="1"/>
        <end position="17"/>
    </location>
</feature>
<organism evidence="2 3">
    <name type="scientific">[Torrubiella] hemipterigena</name>
    <dbReference type="NCBI Taxonomy" id="1531966"/>
    <lineage>
        <taxon>Eukaryota</taxon>
        <taxon>Fungi</taxon>
        <taxon>Dikarya</taxon>
        <taxon>Ascomycota</taxon>
        <taxon>Pezizomycotina</taxon>
        <taxon>Sordariomycetes</taxon>
        <taxon>Hypocreomycetidae</taxon>
        <taxon>Hypocreales</taxon>
        <taxon>Clavicipitaceae</taxon>
        <taxon>Clavicipitaceae incertae sedis</taxon>
        <taxon>'Torrubiella' clade</taxon>
    </lineage>
</organism>
<keyword evidence="3" id="KW-1185">Reference proteome</keyword>
<proteinExistence type="predicted"/>
<dbReference type="Proteomes" id="UP000039046">
    <property type="component" value="Unassembled WGS sequence"/>
</dbReference>
<dbReference type="STRING" id="1531966.A0A0A1TS12"/>
<feature type="chain" id="PRO_5001990353" evidence="1">
    <location>
        <begin position="18"/>
        <end position="202"/>
    </location>
</feature>
<keyword evidence="1" id="KW-0732">Signal</keyword>
<evidence type="ECO:0000256" key="1">
    <source>
        <dbReference type="SAM" id="SignalP"/>
    </source>
</evidence>
<protein>
    <submittedName>
        <fullName evidence="2">Uncharacterized protein</fullName>
    </submittedName>
</protein>
<gene>
    <name evidence="2" type="ORF">VHEMI10360</name>
</gene>
<dbReference type="EMBL" id="CDHN01000007">
    <property type="protein sequence ID" value="CEJ94853.1"/>
    <property type="molecule type" value="Genomic_DNA"/>
</dbReference>